<dbReference type="InterPro" id="IPR036452">
    <property type="entry name" value="Ribo_hydro-like"/>
</dbReference>
<dbReference type="SUPFAM" id="SSF53590">
    <property type="entry name" value="Nucleoside hydrolase"/>
    <property type="match status" value="1"/>
</dbReference>
<comment type="caution">
    <text evidence="4">The sequence shown here is derived from an EMBL/GenBank/DDBJ whole genome shotgun (WGS) entry which is preliminary data.</text>
</comment>
<dbReference type="CDD" id="cd02651">
    <property type="entry name" value="nuc_hydro_IU_UC_XIUA"/>
    <property type="match status" value="1"/>
</dbReference>
<feature type="domain" description="Inosine/uridine-preferring nucleoside hydrolase" evidence="3">
    <location>
        <begin position="11"/>
        <end position="307"/>
    </location>
</feature>
<dbReference type="EMBL" id="BAAAZO010000010">
    <property type="protein sequence ID" value="GAA3626823.1"/>
    <property type="molecule type" value="Genomic_DNA"/>
</dbReference>
<dbReference type="PANTHER" id="PTHR12304:SF4">
    <property type="entry name" value="URIDINE NUCLEOSIDASE"/>
    <property type="match status" value="1"/>
</dbReference>
<dbReference type="PANTHER" id="PTHR12304">
    <property type="entry name" value="INOSINE-URIDINE PREFERRING NUCLEOSIDE HYDROLASE"/>
    <property type="match status" value="1"/>
</dbReference>
<keyword evidence="1 4" id="KW-0378">Hydrolase</keyword>
<evidence type="ECO:0000313" key="4">
    <source>
        <dbReference type="EMBL" id="GAA3626823.1"/>
    </source>
</evidence>
<proteinExistence type="predicted"/>
<protein>
    <submittedName>
        <fullName evidence="4">Nucleoside hydrolase</fullName>
    </submittedName>
</protein>
<evidence type="ECO:0000259" key="3">
    <source>
        <dbReference type="Pfam" id="PF01156"/>
    </source>
</evidence>
<keyword evidence="2" id="KW-0326">Glycosidase</keyword>
<evidence type="ECO:0000256" key="2">
    <source>
        <dbReference type="ARBA" id="ARBA00023295"/>
    </source>
</evidence>
<dbReference type="InterPro" id="IPR015910">
    <property type="entry name" value="I/U_nuclsd_hydro_CS"/>
</dbReference>
<reference evidence="5" key="1">
    <citation type="journal article" date="2019" name="Int. J. Syst. Evol. Microbiol.">
        <title>The Global Catalogue of Microorganisms (GCM) 10K type strain sequencing project: providing services to taxonomists for standard genome sequencing and annotation.</title>
        <authorList>
            <consortium name="The Broad Institute Genomics Platform"/>
            <consortium name="The Broad Institute Genome Sequencing Center for Infectious Disease"/>
            <person name="Wu L."/>
            <person name="Ma J."/>
        </authorList>
    </citation>
    <scope>NUCLEOTIDE SEQUENCE [LARGE SCALE GENOMIC DNA]</scope>
    <source>
        <strain evidence="5">JCM 16902</strain>
    </source>
</reference>
<organism evidence="4 5">
    <name type="scientific">Kineosporia mesophila</name>
    <dbReference type="NCBI Taxonomy" id="566012"/>
    <lineage>
        <taxon>Bacteria</taxon>
        <taxon>Bacillati</taxon>
        <taxon>Actinomycetota</taxon>
        <taxon>Actinomycetes</taxon>
        <taxon>Kineosporiales</taxon>
        <taxon>Kineosporiaceae</taxon>
        <taxon>Kineosporia</taxon>
    </lineage>
</organism>
<gene>
    <name evidence="4" type="ORF">GCM10022223_50120</name>
</gene>
<dbReference type="Pfam" id="PF01156">
    <property type="entry name" value="IU_nuc_hydro"/>
    <property type="match status" value="1"/>
</dbReference>
<keyword evidence="5" id="KW-1185">Reference proteome</keyword>
<dbReference type="Gene3D" id="3.90.245.10">
    <property type="entry name" value="Ribonucleoside hydrolase-like"/>
    <property type="match status" value="1"/>
</dbReference>
<dbReference type="InterPro" id="IPR001910">
    <property type="entry name" value="Inosine/uridine_hydrolase_dom"/>
</dbReference>
<evidence type="ECO:0000313" key="5">
    <source>
        <dbReference type="Proteomes" id="UP001501074"/>
    </source>
</evidence>
<dbReference type="GO" id="GO:0016787">
    <property type="term" value="F:hydrolase activity"/>
    <property type="evidence" value="ECO:0007669"/>
    <property type="project" value="UniProtKB-KW"/>
</dbReference>
<sequence>MTDDTAPARTVLIDCDPGHDDAIALLLAQGNPLIDLVAVSTVAGNQTLAKVTRNAQAIAAAGGFSHVPIAQGASRGLITEPFVAEEIHGETGLDGPQLPSAQAELDPRHGVNLIIDTVMSRPARTVTLVATGPLTNLALAVRLEPRIVERVQEVVFMGGAINGGNYTPVAEFNIAVDPEAAHVVVHENWDVTMVGLDVTHQALATPRVRTALAAVGTRPAQIVGEMLDFYGAAYTESQGFEHPPVHDPVAVALVIDPTVLTVRRAVLDVSLAEGPTRGMTVADLRSPAPEGCRTRVAVGLDADRYWELVVDALTRIGEPNQPE</sequence>
<name>A0ABP7A803_9ACTN</name>
<dbReference type="InterPro" id="IPR023186">
    <property type="entry name" value="IUNH"/>
</dbReference>
<evidence type="ECO:0000256" key="1">
    <source>
        <dbReference type="ARBA" id="ARBA00022801"/>
    </source>
</evidence>
<dbReference type="Proteomes" id="UP001501074">
    <property type="component" value="Unassembled WGS sequence"/>
</dbReference>
<dbReference type="RefSeq" id="WP_231488819.1">
    <property type="nucleotide sequence ID" value="NZ_BAAAZO010000010.1"/>
</dbReference>
<accession>A0ABP7A803</accession>
<dbReference type="PROSITE" id="PS01247">
    <property type="entry name" value="IUNH"/>
    <property type="match status" value="1"/>
</dbReference>